<dbReference type="RefSeq" id="WP_163465186.1">
    <property type="nucleotide sequence ID" value="NZ_JAAAMG010000019.1"/>
</dbReference>
<dbReference type="GO" id="GO:0003677">
    <property type="term" value="F:DNA binding"/>
    <property type="evidence" value="ECO:0007669"/>
    <property type="project" value="UniProtKB-KW"/>
</dbReference>
<dbReference type="GO" id="GO:0003700">
    <property type="term" value="F:DNA-binding transcription factor activity"/>
    <property type="evidence" value="ECO:0007669"/>
    <property type="project" value="InterPro"/>
</dbReference>
<dbReference type="PROSITE" id="PS00552">
    <property type="entry name" value="HTH_MERR_1"/>
    <property type="match status" value="1"/>
</dbReference>
<dbReference type="Proteomes" id="UP000469011">
    <property type="component" value="Unassembled WGS sequence"/>
</dbReference>
<dbReference type="PRINTS" id="PR00040">
    <property type="entry name" value="HTHMERR"/>
</dbReference>
<dbReference type="AlphaFoldDB" id="A0A6N9T5P4"/>
<evidence type="ECO:0000313" key="3">
    <source>
        <dbReference type="EMBL" id="NDW06693.1"/>
    </source>
</evidence>
<gene>
    <name evidence="3" type="ORF">GTK09_19945</name>
</gene>
<evidence type="ECO:0000256" key="1">
    <source>
        <dbReference type="ARBA" id="ARBA00023125"/>
    </source>
</evidence>
<organism evidence="3 4">
    <name type="scientific">Jiella pacifica</name>
    <dbReference type="NCBI Taxonomy" id="2696469"/>
    <lineage>
        <taxon>Bacteria</taxon>
        <taxon>Pseudomonadati</taxon>
        <taxon>Pseudomonadota</taxon>
        <taxon>Alphaproteobacteria</taxon>
        <taxon>Hyphomicrobiales</taxon>
        <taxon>Aurantimonadaceae</taxon>
        <taxon>Jiella</taxon>
    </lineage>
</organism>
<dbReference type="SMART" id="SM00422">
    <property type="entry name" value="HTH_MERR"/>
    <property type="match status" value="1"/>
</dbReference>
<dbReference type="Pfam" id="PF13411">
    <property type="entry name" value="MerR_1"/>
    <property type="match status" value="1"/>
</dbReference>
<keyword evidence="1 3" id="KW-0238">DNA-binding</keyword>
<dbReference type="PROSITE" id="PS50937">
    <property type="entry name" value="HTH_MERR_2"/>
    <property type="match status" value="1"/>
</dbReference>
<accession>A0A6N9T5P4</accession>
<sequence length="149" mass="16672">MEFSIGELSRRTGVKVPTIRYYEAAGLMPPAPRSEGGQRRYGRADAERLTFIRHARELGFEPDAIRELLALTAEPDRSCSEVDAIAVRHLRDVERRIASLGRLRDELGRMIAECSHGRVGDCRVIETLGDHQHCISEHGDAREAAPALR</sequence>
<dbReference type="Gene3D" id="1.10.1660.10">
    <property type="match status" value="1"/>
</dbReference>
<protein>
    <submittedName>
        <fullName evidence="3">MerR family DNA-binding protein</fullName>
    </submittedName>
</protein>
<evidence type="ECO:0000259" key="2">
    <source>
        <dbReference type="PROSITE" id="PS50937"/>
    </source>
</evidence>
<dbReference type="InterPro" id="IPR000551">
    <property type="entry name" value="MerR-type_HTH_dom"/>
</dbReference>
<dbReference type="PANTHER" id="PTHR30204:SF92">
    <property type="entry name" value="HTH-TYPE TRANSCRIPTIONAL REGULATOR ZNTR"/>
    <property type="match status" value="1"/>
</dbReference>
<comment type="caution">
    <text evidence="3">The sequence shown here is derived from an EMBL/GenBank/DDBJ whole genome shotgun (WGS) entry which is preliminary data.</text>
</comment>
<proteinExistence type="predicted"/>
<dbReference type="PANTHER" id="PTHR30204">
    <property type="entry name" value="REDOX-CYCLING DRUG-SENSING TRANSCRIPTIONAL ACTIVATOR SOXR"/>
    <property type="match status" value="1"/>
</dbReference>
<dbReference type="SUPFAM" id="SSF46955">
    <property type="entry name" value="Putative DNA-binding domain"/>
    <property type="match status" value="1"/>
</dbReference>
<dbReference type="CDD" id="cd04785">
    <property type="entry name" value="HTH_CadR-PbrR-like"/>
    <property type="match status" value="1"/>
</dbReference>
<dbReference type="InterPro" id="IPR009061">
    <property type="entry name" value="DNA-bd_dom_put_sf"/>
</dbReference>
<dbReference type="InterPro" id="IPR047057">
    <property type="entry name" value="MerR_fam"/>
</dbReference>
<reference evidence="3 4" key="1">
    <citation type="submission" date="2020-01" db="EMBL/GenBank/DDBJ databases">
        <title>Jiella pacifica sp. nov.</title>
        <authorList>
            <person name="Xue Z."/>
            <person name="Zhu S."/>
            <person name="Chen J."/>
            <person name="Yang J."/>
        </authorList>
    </citation>
    <scope>NUCLEOTIDE SEQUENCE [LARGE SCALE GENOMIC DNA]</scope>
    <source>
        <strain evidence="3 4">40Bstr34</strain>
    </source>
</reference>
<dbReference type="EMBL" id="JAAAMG010000019">
    <property type="protein sequence ID" value="NDW06693.1"/>
    <property type="molecule type" value="Genomic_DNA"/>
</dbReference>
<keyword evidence="4" id="KW-1185">Reference proteome</keyword>
<feature type="domain" description="HTH merR-type" evidence="2">
    <location>
        <begin position="1"/>
        <end position="71"/>
    </location>
</feature>
<evidence type="ECO:0000313" key="4">
    <source>
        <dbReference type="Proteomes" id="UP000469011"/>
    </source>
</evidence>
<name>A0A6N9T5P4_9HYPH</name>